<dbReference type="Proteomes" id="UP001220509">
    <property type="component" value="Chromosome"/>
</dbReference>
<dbReference type="GO" id="GO:0006516">
    <property type="term" value="P:glycoprotein catabolic process"/>
    <property type="evidence" value="ECO:0007669"/>
    <property type="project" value="TreeGrafter"/>
</dbReference>
<evidence type="ECO:0000259" key="9">
    <source>
        <dbReference type="Pfam" id="PF02836"/>
    </source>
</evidence>
<evidence type="ECO:0000259" key="8">
    <source>
        <dbReference type="Pfam" id="PF00703"/>
    </source>
</evidence>
<name>A0AAX3LWH3_9BACL</name>
<dbReference type="Gene3D" id="2.60.40.10">
    <property type="entry name" value="Immunoglobulins"/>
    <property type="match status" value="1"/>
</dbReference>
<dbReference type="EMBL" id="CP117416">
    <property type="protein sequence ID" value="WCT54207.1"/>
    <property type="molecule type" value="Genomic_DNA"/>
</dbReference>
<keyword evidence="6" id="KW-0326">Glycosidase</keyword>
<dbReference type="InterPro" id="IPR006102">
    <property type="entry name" value="Ig-like_GH2"/>
</dbReference>
<organism evidence="11 12">
    <name type="scientific">Paenibacillus kyungheensis</name>
    <dbReference type="NCBI Taxonomy" id="1452732"/>
    <lineage>
        <taxon>Bacteria</taxon>
        <taxon>Bacillati</taxon>
        <taxon>Bacillota</taxon>
        <taxon>Bacilli</taxon>
        <taxon>Bacillales</taxon>
        <taxon>Paenibacillaceae</taxon>
        <taxon>Paenibacillus</taxon>
    </lineage>
</organism>
<dbReference type="AlphaFoldDB" id="A0AAX3LWH3"/>
<evidence type="ECO:0000313" key="12">
    <source>
        <dbReference type="Proteomes" id="UP001220509"/>
    </source>
</evidence>
<dbReference type="InterPro" id="IPR054593">
    <property type="entry name" value="Beta-mannosidase-like_N2"/>
</dbReference>
<comment type="catalytic activity">
    <reaction evidence="1">
        <text>Hydrolysis of terminal, non-reducing beta-D-mannose residues in beta-D-mannosides.</text>
        <dbReference type="EC" id="3.2.1.25"/>
    </reaction>
</comment>
<evidence type="ECO:0000256" key="1">
    <source>
        <dbReference type="ARBA" id="ARBA00000829"/>
    </source>
</evidence>
<keyword evidence="12" id="KW-1185">Reference proteome</keyword>
<comment type="similarity">
    <text evidence="2">Belongs to the glycosyl hydrolase 2 family.</text>
</comment>
<accession>A0AAX3LWH3</accession>
<dbReference type="Pfam" id="PF02836">
    <property type="entry name" value="Glyco_hydro_2_C"/>
    <property type="match status" value="1"/>
</dbReference>
<evidence type="ECO:0000256" key="5">
    <source>
        <dbReference type="ARBA" id="ARBA00022801"/>
    </source>
</evidence>
<dbReference type="GO" id="GO:0005975">
    <property type="term" value="P:carbohydrate metabolic process"/>
    <property type="evidence" value="ECO:0007669"/>
    <property type="project" value="InterPro"/>
</dbReference>
<feature type="region of interest" description="Disordered" evidence="7">
    <location>
        <begin position="1"/>
        <end position="25"/>
    </location>
</feature>
<dbReference type="EC" id="3.2.1.25" evidence="3"/>
<dbReference type="SUPFAM" id="SSF51445">
    <property type="entry name" value="(Trans)glycosidases"/>
    <property type="match status" value="1"/>
</dbReference>
<evidence type="ECO:0000313" key="11">
    <source>
        <dbReference type="EMBL" id="WCT54207.1"/>
    </source>
</evidence>
<dbReference type="InterPro" id="IPR006103">
    <property type="entry name" value="Glyco_hydro_2_cat"/>
</dbReference>
<dbReference type="SUPFAM" id="SSF49303">
    <property type="entry name" value="beta-Galactosidase/glucuronidase domain"/>
    <property type="match status" value="1"/>
</dbReference>
<dbReference type="GO" id="GO:0004567">
    <property type="term" value="F:beta-mannosidase activity"/>
    <property type="evidence" value="ECO:0007669"/>
    <property type="project" value="UniProtKB-EC"/>
</dbReference>
<keyword evidence="4" id="KW-0732">Signal</keyword>
<dbReference type="KEGG" id="pka:PQ456_13445"/>
<dbReference type="SUPFAM" id="SSF49785">
    <property type="entry name" value="Galactose-binding domain-like"/>
    <property type="match status" value="1"/>
</dbReference>
<feature type="domain" description="Glycoside hydrolase family 2 immunoglobulin-like beta-sandwich" evidence="8">
    <location>
        <begin position="238"/>
        <end position="343"/>
    </location>
</feature>
<feature type="domain" description="Beta-mannosidase-like galactose-binding" evidence="10">
    <location>
        <begin position="79"/>
        <end position="196"/>
    </location>
</feature>
<dbReference type="InterPro" id="IPR036156">
    <property type="entry name" value="Beta-gal/glucu_dom_sf"/>
</dbReference>
<dbReference type="Gene3D" id="2.60.120.260">
    <property type="entry name" value="Galactose-binding domain-like"/>
    <property type="match status" value="1"/>
</dbReference>
<gene>
    <name evidence="11" type="ORF">PQ456_13445</name>
</gene>
<evidence type="ECO:0000256" key="3">
    <source>
        <dbReference type="ARBA" id="ARBA00012754"/>
    </source>
</evidence>
<proteinExistence type="inferred from homology"/>
<reference evidence="11 12" key="1">
    <citation type="submission" date="2023-02" db="EMBL/GenBank/DDBJ databases">
        <title>Genome sequence of Paenibacillus kyungheensis KACC 18744.</title>
        <authorList>
            <person name="Kim S."/>
            <person name="Heo J."/>
            <person name="Kwon S.-W."/>
        </authorList>
    </citation>
    <scope>NUCLEOTIDE SEQUENCE [LARGE SCALE GENOMIC DNA]</scope>
    <source>
        <strain evidence="11 12">KACC 18744</strain>
    </source>
</reference>
<dbReference type="PANTHER" id="PTHR43730">
    <property type="entry name" value="BETA-MANNOSIDASE"/>
    <property type="match status" value="1"/>
</dbReference>
<dbReference type="Gene3D" id="3.20.20.80">
    <property type="entry name" value="Glycosidases"/>
    <property type="match status" value="1"/>
</dbReference>
<protein>
    <recommendedName>
        <fullName evidence="3">beta-mannosidase</fullName>
        <ecNumber evidence="3">3.2.1.25</ecNumber>
    </recommendedName>
</protein>
<dbReference type="InterPro" id="IPR050887">
    <property type="entry name" value="Beta-mannosidase_GH2"/>
</dbReference>
<feature type="domain" description="Glycoside hydrolase family 2 catalytic" evidence="9">
    <location>
        <begin position="442"/>
        <end position="543"/>
    </location>
</feature>
<evidence type="ECO:0000256" key="4">
    <source>
        <dbReference type="ARBA" id="ARBA00022729"/>
    </source>
</evidence>
<keyword evidence="5 11" id="KW-0378">Hydrolase</keyword>
<dbReference type="RefSeq" id="WP_273612749.1">
    <property type="nucleotide sequence ID" value="NZ_CP117416.1"/>
</dbReference>
<sequence length="906" mass="102667">MNLKQARSLDEQDRQSFAATHTPWDAPAEKISVQPITASSNNMNDLLATYSVNPSYIKAPQQYLDGNWEMVQGGEAEQRIHQSWESVISVPVPGSIHQGLVQAGILDDPSFGEHAAQAKQYSHQTWWYRCTFDIEDIAVFASSRLIFEGVSPSCDVWLNGTRLGDHQGAFGGPIYDLGSLLQSTNTLIVQVHPAPLGNEWNIWESTVVFNCNYGWHYVNLPAVGIWRSVRIEAIPLVQIQHPFVQVNSTAQAKRGEIDLALTLASQQSAYKGVLYGEIVPDNFAGQSIKFQQSIQQDSYLSEPDHVSTYYTCDVHLQLTIPDAHLWSPLDMGEPYLYRLQLIFIPDSPAISENSMIMHNRILIDQQEITFGLRYIEMKPLPSGQQADMYNWTLTVNDRAVFIKGSGWCTLDALMDFSRERYDHFLSLTAQQHTNFLRAWGGGIPETDDFYDLCDRKGIMVMQEWPTCWGSHARQPQDALEETVRLNTLRLRNHASLVMWCGGNETSTELDHPAIQMMGRYSIELDNTRPFHRTDPWGGSTHDHIVWNGWTPAYSFDYYANLGGIMLSEFGLASAPNLESVLRYMPAEEQQQWPPLPDKSFYHHLPAFDTRDELRILSEFADAFIICDRLEHFVIGTQLAQVTSLRHKMESARCHFPAEIGVVTYKLNDVYIGVSWATIDWYGVPKMSHYFTQDAYQPLLASVLFNKLNSPHEDQSLPVYVLDDQGVLDQSWSVGVRVYDQQLQVIQAENWQQEGTMPSVHLIGTIELQQAPLAESPLLIVSEIMQGNEVKCRTFYWLNFADRQGVLWNLPQTSLTVGQPQASKVSLLDSSVDFPYEIEVKNTGTLPAVGVELYNQSDDVEQSILVASDNFFWLDAGESRWIGVTDHRSLHVKAWNSYTGQAYSQSQ</sequence>
<dbReference type="PANTHER" id="PTHR43730:SF1">
    <property type="entry name" value="BETA-MANNOSIDASE"/>
    <property type="match status" value="1"/>
</dbReference>
<evidence type="ECO:0000256" key="7">
    <source>
        <dbReference type="SAM" id="MobiDB-lite"/>
    </source>
</evidence>
<evidence type="ECO:0000256" key="2">
    <source>
        <dbReference type="ARBA" id="ARBA00007401"/>
    </source>
</evidence>
<evidence type="ECO:0000259" key="10">
    <source>
        <dbReference type="Pfam" id="PF22666"/>
    </source>
</evidence>
<dbReference type="InterPro" id="IPR008979">
    <property type="entry name" value="Galactose-bd-like_sf"/>
</dbReference>
<dbReference type="Pfam" id="PF00703">
    <property type="entry name" value="Glyco_hydro_2"/>
    <property type="match status" value="1"/>
</dbReference>
<dbReference type="InterPro" id="IPR017853">
    <property type="entry name" value="GH"/>
</dbReference>
<evidence type="ECO:0000256" key="6">
    <source>
        <dbReference type="ARBA" id="ARBA00023295"/>
    </source>
</evidence>
<dbReference type="InterPro" id="IPR013783">
    <property type="entry name" value="Ig-like_fold"/>
</dbReference>
<dbReference type="Pfam" id="PF22666">
    <property type="entry name" value="Glyco_hydro_2_N2"/>
    <property type="match status" value="1"/>
</dbReference>